<organism evidence="1 2">
    <name type="scientific">Salinicoccus jeotgali</name>
    <dbReference type="NCBI Taxonomy" id="381634"/>
    <lineage>
        <taxon>Bacteria</taxon>
        <taxon>Bacillati</taxon>
        <taxon>Bacillota</taxon>
        <taxon>Bacilli</taxon>
        <taxon>Bacillales</taxon>
        <taxon>Staphylococcaceae</taxon>
        <taxon>Salinicoccus</taxon>
    </lineage>
</organism>
<evidence type="ECO:0008006" key="3">
    <source>
        <dbReference type="Google" id="ProtNLM"/>
    </source>
</evidence>
<sequence>MDKMEKILTDIKEKYLFDTVALTDVECNRCHSIKWKYNIGSTNDRWRKIELRSGKGIPGIVMKTGKSLVVDAIERIEMDSDVFQYPMIKIERLKSFIAMPLWNDTEEVIGIVLLGNRQVRYFPQKEYEEIKEYIEKHLRQQILKELVANEGS</sequence>
<keyword evidence="2" id="KW-1185">Reference proteome</keyword>
<dbReference type="SUPFAM" id="SSF55781">
    <property type="entry name" value="GAF domain-like"/>
    <property type="match status" value="1"/>
</dbReference>
<comment type="caution">
    <text evidence="1">The sequence shown here is derived from an EMBL/GenBank/DDBJ whole genome shotgun (WGS) entry which is preliminary data.</text>
</comment>
<dbReference type="Gene3D" id="3.30.450.40">
    <property type="match status" value="1"/>
</dbReference>
<dbReference type="RefSeq" id="WP_344704618.1">
    <property type="nucleotide sequence ID" value="NZ_BAABCK010000070.1"/>
</dbReference>
<accession>A0ABP7F9X9</accession>
<dbReference type="InterPro" id="IPR029016">
    <property type="entry name" value="GAF-like_dom_sf"/>
</dbReference>
<dbReference type="Proteomes" id="UP001500920">
    <property type="component" value="Unassembled WGS sequence"/>
</dbReference>
<proteinExistence type="predicted"/>
<evidence type="ECO:0000313" key="1">
    <source>
        <dbReference type="EMBL" id="GAA3734257.1"/>
    </source>
</evidence>
<gene>
    <name evidence="1" type="ORF">GCM10022378_23190</name>
</gene>
<name>A0ABP7F9X9_9STAP</name>
<protein>
    <recommendedName>
        <fullName evidence="3">GAF domain-containing protein</fullName>
    </recommendedName>
</protein>
<dbReference type="EMBL" id="BAABCK010000070">
    <property type="protein sequence ID" value="GAA3734257.1"/>
    <property type="molecule type" value="Genomic_DNA"/>
</dbReference>
<reference evidence="2" key="1">
    <citation type="journal article" date="2019" name="Int. J. Syst. Evol. Microbiol.">
        <title>The Global Catalogue of Microorganisms (GCM) 10K type strain sequencing project: providing services to taxonomists for standard genome sequencing and annotation.</title>
        <authorList>
            <consortium name="The Broad Institute Genomics Platform"/>
            <consortium name="The Broad Institute Genome Sequencing Center for Infectious Disease"/>
            <person name="Wu L."/>
            <person name="Ma J."/>
        </authorList>
    </citation>
    <scope>NUCLEOTIDE SEQUENCE [LARGE SCALE GENOMIC DNA]</scope>
    <source>
        <strain evidence="2">JCM 16981</strain>
    </source>
</reference>
<evidence type="ECO:0000313" key="2">
    <source>
        <dbReference type="Proteomes" id="UP001500920"/>
    </source>
</evidence>